<evidence type="ECO:0000313" key="7">
    <source>
        <dbReference type="Proteomes" id="UP000178510"/>
    </source>
</evidence>
<dbReference type="Pfam" id="PF01951">
    <property type="entry name" value="Archease"/>
    <property type="match status" value="1"/>
</dbReference>
<evidence type="ECO:0000256" key="1">
    <source>
        <dbReference type="ARBA" id="ARBA00007963"/>
    </source>
</evidence>
<evidence type="ECO:0000256" key="2">
    <source>
        <dbReference type="ARBA" id="ARBA00022694"/>
    </source>
</evidence>
<feature type="domain" description="Archease" evidence="5">
    <location>
        <begin position="14"/>
        <end position="136"/>
    </location>
</feature>
<dbReference type="GO" id="GO:0046872">
    <property type="term" value="F:metal ion binding"/>
    <property type="evidence" value="ECO:0007669"/>
    <property type="project" value="UniProtKB-KW"/>
</dbReference>
<dbReference type="InterPro" id="IPR036820">
    <property type="entry name" value="Archease_dom_sf"/>
</dbReference>
<protein>
    <recommendedName>
        <fullName evidence="5">Archease domain-containing protein</fullName>
    </recommendedName>
</protein>
<keyword evidence="2" id="KW-0819">tRNA processing</keyword>
<evidence type="ECO:0000259" key="5">
    <source>
        <dbReference type="Pfam" id="PF01951"/>
    </source>
</evidence>
<gene>
    <name evidence="6" type="ORF">A3J58_03495</name>
</gene>
<accession>A0A1G2KVG8</accession>
<name>A0A1G2KVG8_9BACT</name>
<sequence length="148" mass="16550">MKRLKTTTVQARGFEVITDSPDVRMRIRGRTLQELFRNALHGVASYISPGPIRAHGGRLAEAIMVRAVDINSLLVEFLSETLARAEGRDALFTTATFRAFGEDFLEADLAGVAMDDRMRDVRAISYQDVDIKKSPETGFFETDIILEL</sequence>
<evidence type="ECO:0000256" key="4">
    <source>
        <dbReference type="ARBA" id="ARBA00022837"/>
    </source>
</evidence>
<proteinExistence type="inferred from homology"/>
<dbReference type="Gene3D" id="3.55.10.10">
    <property type="entry name" value="Archease domain"/>
    <property type="match status" value="1"/>
</dbReference>
<evidence type="ECO:0000256" key="3">
    <source>
        <dbReference type="ARBA" id="ARBA00022723"/>
    </source>
</evidence>
<comment type="similarity">
    <text evidence="1">Belongs to the archease family.</text>
</comment>
<dbReference type="EMBL" id="MHQM01000026">
    <property type="protein sequence ID" value="OHA03437.1"/>
    <property type="molecule type" value="Genomic_DNA"/>
</dbReference>
<dbReference type="GO" id="GO:0008033">
    <property type="term" value="P:tRNA processing"/>
    <property type="evidence" value="ECO:0007669"/>
    <property type="project" value="UniProtKB-KW"/>
</dbReference>
<dbReference type="AlphaFoldDB" id="A0A1G2KVG8"/>
<evidence type="ECO:0000313" key="6">
    <source>
        <dbReference type="EMBL" id="OHA03437.1"/>
    </source>
</evidence>
<dbReference type="Proteomes" id="UP000178510">
    <property type="component" value="Unassembled WGS sequence"/>
</dbReference>
<dbReference type="InterPro" id="IPR023572">
    <property type="entry name" value="Archease_dom"/>
</dbReference>
<keyword evidence="3" id="KW-0479">Metal-binding</keyword>
<dbReference type="SUPFAM" id="SSF69819">
    <property type="entry name" value="MTH1598-like"/>
    <property type="match status" value="1"/>
</dbReference>
<organism evidence="6 7">
    <name type="scientific">Candidatus Sungbacteria bacterium RIFCSPHIGHO2_02_FULL_52_23</name>
    <dbReference type="NCBI Taxonomy" id="1802274"/>
    <lineage>
        <taxon>Bacteria</taxon>
        <taxon>Candidatus Sungiibacteriota</taxon>
    </lineage>
</organism>
<reference evidence="6 7" key="1">
    <citation type="journal article" date="2016" name="Nat. Commun.">
        <title>Thousands of microbial genomes shed light on interconnected biogeochemical processes in an aquifer system.</title>
        <authorList>
            <person name="Anantharaman K."/>
            <person name="Brown C.T."/>
            <person name="Hug L.A."/>
            <person name="Sharon I."/>
            <person name="Castelle C.J."/>
            <person name="Probst A.J."/>
            <person name="Thomas B.C."/>
            <person name="Singh A."/>
            <person name="Wilkins M.J."/>
            <person name="Karaoz U."/>
            <person name="Brodie E.L."/>
            <person name="Williams K.H."/>
            <person name="Hubbard S.S."/>
            <person name="Banfield J.F."/>
        </authorList>
    </citation>
    <scope>NUCLEOTIDE SEQUENCE [LARGE SCALE GENOMIC DNA]</scope>
</reference>
<dbReference type="STRING" id="1802274.A3J58_03495"/>
<comment type="caution">
    <text evidence="6">The sequence shown here is derived from an EMBL/GenBank/DDBJ whole genome shotgun (WGS) entry which is preliminary data.</text>
</comment>
<keyword evidence="4" id="KW-0106">Calcium</keyword>